<evidence type="ECO:0000313" key="2">
    <source>
        <dbReference type="EMBL" id="RVQ65152.1"/>
    </source>
</evidence>
<dbReference type="PRINTS" id="PR00080">
    <property type="entry name" value="SDRFAMILY"/>
</dbReference>
<proteinExistence type="inferred from homology"/>
<dbReference type="OrthoDB" id="9785826at2"/>
<dbReference type="RefSeq" id="WP_127613570.1">
    <property type="nucleotide sequence ID" value="NZ_RXOL01000009.1"/>
</dbReference>
<dbReference type="SUPFAM" id="SSF51735">
    <property type="entry name" value="NAD(P)-binding Rossmann-fold domains"/>
    <property type="match status" value="1"/>
</dbReference>
<comment type="caution">
    <text evidence="2">The sequence shown here is derived from an EMBL/GenBank/DDBJ whole genome shotgun (WGS) entry which is preliminary data.</text>
</comment>
<dbReference type="EMBL" id="RXOL01000009">
    <property type="protein sequence ID" value="RVQ65152.1"/>
    <property type="molecule type" value="Genomic_DNA"/>
</dbReference>
<dbReference type="InterPro" id="IPR052184">
    <property type="entry name" value="SDR_enzymes"/>
</dbReference>
<organism evidence="2 3">
    <name type="scientific">Croceicoccus ponticola</name>
    <dbReference type="NCBI Taxonomy" id="2217664"/>
    <lineage>
        <taxon>Bacteria</taxon>
        <taxon>Pseudomonadati</taxon>
        <taxon>Pseudomonadota</taxon>
        <taxon>Alphaproteobacteria</taxon>
        <taxon>Sphingomonadales</taxon>
        <taxon>Erythrobacteraceae</taxon>
        <taxon>Croceicoccus</taxon>
    </lineage>
</organism>
<dbReference type="PRINTS" id="PR00081">
    <property type="entry name" value="GDHRDH"/>
</dbReference>
<protein>
    <submittedName>
        <fullName evidence="2">SDR family oxidoreductase</fullName>
    </submittedName>
</protein>
<dbReference type="Gene3D" id="3.40.50.720">
    <property type="entry name" value="NAD(P)-binding Rossmann-like Domain"/>
    <property type="match status" value="1"/>
</dbReference>
<sequence length="231" mass="25660">MTNILITGAARGLGFELARQFAEQGERVYATCRNPQAAEALRNVAEASEGRLTVHRMDVGDMASVKACAEELKDVDIDILINNAGVWGGLDTQTFQNMDYDNWARELNIMLMGPFRVMQNFLPHVRRGHDKKIVSITSQTAAHAYDHLIGYSYATAKAGLNRAMTALAQEMQDEDLIFTLLHPGWIKTDMAGDVADLEPADAARDNIVAIRNLTKEDSGKFRKWDGGIHPW</sequence>
<keyword evidence="3" id="KW-1185">Reference proteome</keyword>
<dbReference type="InterPro" id="IPR002347">
    <property type="entry name" value="SDR_fam"/>
</dbReference>
<name>A0A437GV05_9SPHN</name>
<gene>
    <name evidence="2" type="ORF">EKN06_14195</name>
</gene>
<evidence type="ECO:0000256" key="1">
    <source>
        <dbReference type="RuleBase" id="RU000363"/>
    </source>
</evidence>
<evidence type="ECO:0000313" key="3">
    <source>
        <dbReference type="Proteomes" id="UP000283003"/>
    </source>
</evidence>
<dbReference type="PANTHER" id="PTHR45458">
    <property type="entry name" value="SHORT-CHAIN DEHYDROGENASE/REDUCTASE SDR"/>
    <property type="match status" value="1"/>
</dbReference>
<reference evidence="2 3" key="1">
    <citation type="submission" date="2018-12" db="EMBL/GenBank/DDBJ databases">
        <title>Croceicoccus ponticola sp. nov., a lipolytic bacterium isolated from seawater.</title>
        <authorList>
            <person name="Yoon J.-H."/>
        </authorList>
    </citation>
    <scope>NUCLEOTIDE SEQUENCE [LARGE SCALE GENOMIC DNA]</scope>
    <source>
        <strain evidence="2 3">GM-16</strain>
    </source>
</reference>
<dbReference type="InterPro" id="IPR036291">
    <property type="entry name" value="NAD(P)-bd_dom_sf"/>
</dbReference>
<dbReference type="PANTHER" id="PTHR45458:SF1">
    <property type="entry name" value="SHORT CHAIN DEHYDROGENASE"/>
    <property type="match status" value="1"/>
</dbReference>
<dbReference type="Pfam" id="PF00106">
    <property type="entry name" value="adh_short"/>
    <property type="match status" value="1"/>
</dbReference>
<dbReference type="CDD" id="cd05325">
    <property type="entry name" value="carb_red_sniffer_like_SDR_c"/>
    <property type="match status" value="1"/>
</dbReference>
<dbReference type="GO" id="GO:0016616">
    <property type="term" value="F:oxidoreductase activity, acting on the CH-OH group of donors, NAD or NADP as acceptor"/>
    <property type="evidence" value="ECO:0007669"/>
    <property type="project" value="TreeGrafter"/>
</dbReference>
<dbReference type="AlphaFoldDB" id="A0A437GV05"/>
<dbReference type="Proteomes" id="UP000283003">
    <property type="component" value="Unassembled WGS sequence"/>
</dbReference>
<comment type="similarity">
    <text evidence="1">Belongs to the short-chain dehydrogenases/reductases (SDR) family.</text>
</comment>
<accession>A0A437GV05</accession>